<dbReference type="Gene3D" id="3.40.630.30">
    <property type="match status" value="1"/>
</dbReference>
<dbReference type="Pfam" id="PF13673">
    <property type="entry name" value="Acetyltransf_10"/>
    <property type="match status" value="1"/>
</dbReference>
<dbReference type="Proteomes" id="UP001171122">
    <property type="component" value="Unassembled WGS sequence"/>
</dbReference>
<evidence type="ECO:0000313" key="3">
    <source>
        <dbReference type="Proteomes" id="UP001171122"/>
    </source>
</evidence>
<comment type="caution">
    <text evidence="2">The sequence shown here is derived from an EMBL/GenBank/DDBJ whole genome shotgun (WGS) entry which is preliminary data.</text>
</comment>
<reference evidence="2" key="1">
    <citation type="journal article" date="2023" name="Front. Microbiol.">
        <title>Isolation of Brucella inopinata from a White's tree frog (Litoria caerulea): pose exotic frogs a potential risk to human health?</title>
        <authorList>
            <person name="Scholz H.C."/>
            <person name="Heckers K.O."/>
            <person name="Appelt S."/>
            <person name="Geier-Doemling D."/>
            <person name="Schlegel P."/>
            <person name="Wattam A.R."/>
        </authorList>
    </citation>
    <scope>NUCLEOTIDE SEQUENCE</scope>
    <source>
        <strain evidence="2">FO700662</strain>
    </source>
</reference>
<sequence length="200" mass="22919">MTFDDAQLSDIALGFQNAINVAFRDEIIIFDTFISPKKINGIYLLATGQLHFKIKFYRYRCIDISEIFINTECRRTGIARRVVQTLFNEARRVGISKILISATRDAAFVWARLGFKPTPEAWPAIYEVLQTAIIASREHMNDEQYQLLSRLIEHNNPVLYPLIAQNQLLTNRTYLQPVGIGEMIINRIGAWNGELITNAD</sequence>
<evidence type="ECO:0000259" key="1">
    <source>
        <dbReference type="Pfam" id="PF13673"/>
    </source>
</evidence>
<dbReference type="InterPro" id="IPR000182">
    <property type="entry name" value="GNAT_dom"/>
</dbReference>
<proteinExistence type="predicted"/>
<feature type="domain" description="N-acetyltransferase" evidence="1">
    <location>
        <begin position="63"/>
        <end position="118"/>
    </location>
</feature>
<protein>
    <submittedName>
        <fullName evidence="2">GNAT family N-acetyltransferase</fullName>
    </submittedName>
</protein>
<evidence type="ECO:0000313" key="2">
    <source>
        <dbReference type="EMBL" id="MDL2334163.1"/>
    </source>
</evidence>
<dbReference type="SUPFAM" id="SSF55729">
    <property type="entry name" value="Acyl-CoA N-acyltransferases (Nat)"/>
    <property type="match status" value="1"/>
</dbReference>
<dbReference type="RefSeq" id="WP_025200274.1">
    <property type="nucleotide sequence ID" value="NZ_JARQXC010000036.1"/>
</dbReference>
<accession>A0AAW7BID1</accession>
<organism evidence="2 3">
    <name type="scientific">Brucella inopinata</name>
    <dbReference type="NCBI Taxonomy" id="1218315"/>
    <lineage>
        <taxon>Bacteria</taxon>
        <taxon>Pseudomonadati</taxon>
        <taxon>Pseudomonadota</taxon>
        <taxon>Alphaproteobacteria</taxon>
        <taxon>Hyphomicrobiales</taxon>
        <taxon>Brucellaceae</taxon>
        <taxon>Brucella/Ochrobactrum group</taxon>
        <taxon>Brucella</taxon>
    </lineage>
</organism>
<dbReference type="InterPro" id="IPR016181">
    <property type="entry name" value="Acyl_CoA_acyltransferase"/>
</dbReference>
<gene>
    <name evidence="2" type="ORF">P8A28_14720</name>
</gene>
<dbReference type="CDD" id="cd04301">
    <property type="entry name" value="NAT_SF"/>
    <property type="match status" value="1"/>
</dbReference>
<name>A0AAW7BID1_9HYPH</name>
<dbReference type="EMBL" id="JARQXC010000036">
    <property type="protein sequence ID" value="MDL2334163.1"/>
    <property type="molecule type" value="Genomic_DNA"/>
</dbReference>
<dbReference type="GO" id="GO:0016747">
    <property type="term" value="F:acyltransferase activity, transferring groups other than amino-acyl groups"/>
    <property type="evidence" value="ECO:0007669"/>
    <property type="project" value="InterPro"/>
</dbReference>
<keyword evidence="3" id="KW-1185">Reference proteome</keyword>
<dbReference type="AlphaFoldDB" id="A0AAW7BID1"/>